<dbReference type="InterPro" id="IPR028161">
    <property type="entry name" value="Met8-like"/>
</dbReference>
<evidence type="ECO:0000256" key="1">
    <source>
        <dbReference type="ARBA" id="ARBA00005010"/>
    </source>
</evidence>
<dbReference type="Pfam" id="PF14824">
    <property type="entry name" value="Sirohm_synth_M"/>
    <property type="match status" value="1"/>
</dbReference>
<keyword evidence="3 8" id="KW-0560">Oxidoreductase</keyword>
<keyword evidence="9" id="KW-1185">Reference proteome</keyword>
<dbReference type="PANTHER" id="PTHR35330:SF1">
    <property type="entry name" value="SIROHEME BIOSYNTHESIS PROTEIN MET8"/>
    <property type="match status" value="1"/>
</dbReference>
<dbReference type="UniPathway" id="UPA00262">
    <property type="reaction ID" value="UER00222"/>
</dbReference>
<dbReference type="SUPFAM" id="SSF75615">
    <property type="entry name" value="Siroheme synthase middle domains-like"/>
    <property type="match status" value="1"/>
</dbReference>
<dbReference type="EC" id="1.3.1.76" evidence="2"/>
<dbReference type="GO" id="GO:0019354">
    <property type="term" value="P:siroheme biosynthetic process"/>
    <property type="evidence" value="ECO:0007669"/>
    <property type="project" value="UniProtKB-UniPathway"/>
</dbReference>
<evidence type="ECO:0000256" key="5">
    <source>
        <dbReference type="ARBA" id="ARBA00023244"/>
    </source>
</evidence>
<protein>
    <recommendedName>
        <fullName evidence="2">precorrin-2 dehydrogenase</fullName>
        <ecNumber evidence="2">1.3.1.76</ecNumber>
    </recommendedName>
</protein>
<dbReference type="SUPFAM" id="SSF51735">
    <property type="entry name" value="NAD(P)-binding Rossmann-fold domains"/>
    <property type="match status" value="1"/>
</dbReference>
<dbReference type="Gene3D" id="3.40.50.720">
    <property type="entry name" value="NAD(P)-binding Rossmann-like Domain"/>
    <property type="match status" value="1"/>
</dbReference>
<keyword evidence="4" id="KW-0520">NAD</keyword>
<dbReference type="GO" id="GO:0043115">
    <property type="term" value="F:precorrin-2 dehydrogenase activity"/>
    <property type="evidence" value="ECO:0007669"/>
    <property type="project" value="UniProtKB-EC"/>
</dbReference>
<dbReference type="Proteomes" id="UP000503447">
    <property type="component" value="Chromosome"/>
</dbReference>
<proteinExistence type="predicted"/>
<evidence type="ECO:0000256" key="2">
    <source>
        <dbReference type="ARBA" id="ARBA00012400"/>
    </source>
</evidence>
<accession>A0A6M5YU70</accession>
<dbReference type="InterPro" id="IPR036291">
    <property type="entry name" value="NAD(P)-bd_dom_sf"/>
</dbReference>
<dbReference type="InterPro" id="IPR042518">
    <property type="entry name" value="SirC_C"/>
</dbReference>
<reference evidence="9" key="1">
    <citation type="submission" date="2020-05" db="EMBL/GenBank/DDBJ databases">
        <title>Frigoriglobus tundricola gen. nov., sp. nov., a psychrotolerant cellulolytic planctomycete of the family Gemmataceae with two divergent copies of 16S rRNA gene.</title>
        <authorList>
            <person name="Kulichevskaya I.S."/>
            <person name="Ivanova A.A."/>
            <person name="Naumoff D.G."/>
            <person name="Beletsky A.V."/>
            <person name="Rijpstra W.I.C."/>
            <person name="Sinninghe Damste J.S."/>
            <person name="Mardanov A.V."/>
            <person name="Ravin N.V."/>
            <person name="Dedysh S.N."/>
        </authorList>
    </citation>
    <scope>NUCLEOTIDE SEQUENCE [LARGE SCALE GENOMIC DNA]</scope>
    <source>
        <strain evidence="9">PL17</strain>
    </source>
</reference>
<evidence type="ECO:0000313" key="9">
    <source>
        <dbReference type="Proteomes" id="UP000503447"/>
    </source>
</evidence>
<dbReference type="Gene3D" id="1.10.8.610">
    <property type="entry name" value="SirC, precorrin-2 dehydrogenase, C-terminal helical domain-like"/>
    <property type="match status" value="1"/>
</dbReference>
<evidence type="ECO:0000256" key="3">
    <source>
        <dbReference type="ARBA" id="ARBA00023002"/>
    </source>
</evidence>
<dbReference type="InterPro" id="IPR028281">
    <property type="entry name" value="Sirohaem_synthase_central"/>
</dbReference>
<evidence type="ECO:0000256" key="6">
    <source>
        <dbReference type="ARBA" id="ARBA00047561"/>
    </source>
</evidence>
<dbReference type="EMBL" id="CP053452">
    <property type="protein sequence ID" value="QJW97439.1"/>
    <property type="molecule type" value="Genomic_DNA"/>
</dbReference>
<evidence type="ECO:0000259" key="7">
    <source>
        <dbReference type="Pfam" id="PF14824"/>
    </source>
</evidence>
<dbReference type="PANTHER" id="PTHR35330">
    <property type="entry name" value="SIROHEME BIOSYNTHESIS PROTEIN MET8"/>
    <property type="match status" value="1"/>
</dbReference>
<comment type="catalytic activity">
    <reaction evidence="6">
        <text>precorrin-2 + NAD(+) = sirohydrochlorin + NADH + 2 H(+)</text>
        <dbReference type="Rhea" id="RHEA:15613"/>
        <dbReference type="ChEBI" id="CHEBI:15378"/>
        <dbReference type="ChEBI" id="CHEBI:57540"/>
        <dbReference type="ChEBI" id="CHEBI:57945"/>
        <dbReference type="ChEBI" id="CHEBI:58351"/>
        <dbReference type="ChEBI" id="CHEBI:58827"/>
        <dbReference type="EC" id="1.3.1.76"/>
    </reaction>
</comment>
<keyword evidence="5" id="KW-0627">Porphyrin biosynthesis</keyword>
<sequence length="195" mass="20744">MLNLAGKLVAVVGGGPVGMRKLAAVLECGAVARVIDPRSLSGLPSGVRHVCEPYRAPHLDGAALAFACAPPEVNARVVGDGRARGVWVNAATAPSDGDFTLPAVVRRGDFTLSVSTGGAAPALARRVREKLEAEFDATFAEWVRLLAELRAEVLATVPDETRRRELLDAFADWHWLARLRTEGADAVRAAMRKSV</sequence>
<evidence type="ECO:0000256" key="4">
    <source>
        <dbReference type="ARBA" id="ARBA00023027"/>
    </source>
</evidence>
<dbReference type="Pfam" id="PF13241">
    <property type="entry name" value="NAD_binding_7"/>
    <property type="match status" value="1"/>
</dbReference>
<gene>
    <name evidence="8" type="ORF">FTUN_5013</name>
</gene>
<comment type="pathway">
    <text evidence="1">Porphyrin-containing compound metabolism; siroheme biosynthesis; sirohydrochlorin from precorrin-2: step 1/1.</text>
</comment>
<dbReference type="KEGG" id="ftj:FTUN_5013"/>
<dbReference type="GO" id="GO:0004325">
    <property type="term" value="F:ferrochelatase activity"/>
    <property type="evidence" value="ECO:0007669"/>
    <property type="project" value="InterPro"/>
</dbReference>
<organism evidence="8 9">
    <name type="scientific">Frigoriglobus tundricola</name>
    <dbReference type="NCBI Taxonomy" id="2774151"/>
    <lineage>
        <taxon>Bacteria</taxon>
        <taxon>Pseudomonadati</taxon>
        <taxon>Planctomycetota</taxon>
        <taxon>Planctomycetia</taxon>
        <taxon>Gemmatales</taxon>
        <taxon>Gemmataceae</taxon>
        <taxon>Frigoriglobus</taxon>
    </lineage>
</organism>
<dbReference type="InterPro" id="IPR006367">
    <property type="entry name" value="Sirohaem_synthase_N"/>
</dbReference>
<dbReference type="NCBIfam" id="TIGR01470">
    <property type="entry name" value="cysG_Nterm"/>
    <property type="match status" value="1"/>
</dbReference>
<name>A0A6M5YU70_9BACT</name>
<dbReference type="AlphaFoldDB" id="A0A6M5YU70"/>
<evidence type="ECO:0000313" key="8">
    <source>
        <dbReference type="EMBL" id="QJW97439.1"/>
    </source>
</evidence>
<feature type="domain" description="Siroheme synthase central" evidence="7">
    <location>
        <begin position="107"/>
        <end position="133"/>
    </location>
</feature>